<evidence type="ECO:0000256" key="2">
    <source>
        <dbReference type="ARBA" id="ARBA00022617"/>
    </source>
</evidence>
<dbReference type="InterPro" id="IPR055557">
    <property type="entry name" value="DUF7133"/>
</dbReference>
<evidence type="ECO:0000256" key="1">
    <source>
        <dbReference type="ARBA" id="ARBA00022487"/>
    </source>
</evidence>
<dbReference type="Pfam" id="PF22244">
    <property type="entry name" value="GCE_fung"/>
    <property type="match status" value="1"/>
</dbReference>
<dbReference type="InterPro" id="IPR054579">
    <property type="entry name" value="GCE-like_dom"/>
</dbReference>
<dbReference type="InterPro" id="IPR011989">
    <property type="entry name" value="ARM-like"/>
</dbReference>
<accession>A0A6J4NVQ3</accession>
<dbReference type="InterPro" id="IPR013427">
    <property type="entry name" value="Haem-bd_dom_put"/>
</dbReference>
<dbReference type="SUPFAM" id="SSF53474">
    <property type="entry name" value="alpha/beta-Hydrolases"/>
    <property type="match status" value="1"/>
</dbReference>
<dbReference type="InterPro" id="IPR011042">
    <property type="entry name" value="6-blade_b-propeller_TolB-like"/>
</dbReference>
<evidence type="ECO:0000256" key="5">
    <source>
        <dbReference type="ARBA" id="ARBA00022801"/>
    </source>
</evidence>
<dbReference type="GO" id="GO:0046872">
    <property type="term" value="F:metal ion binding"/>
    <property type="evidence" value="ECO:0007669"/>
    <property type="project" value="UniProtKB-KW"/>
</dbReference>
<evidence type="ECO:0000256" key="7">
    <source>
        <dbReference type="PROSITE-ProRule" id="PRU00433"/>
    </source>
</evidence>
<dbReference type="GO" id="GO:0020037">
    <property type="term" value="F:heme binding"/>
    <property type="evidence" value="ECO:0007669"/>
    <property type="project" value="InterPro"/>
</dbReference>
<dbReference type="GO" id="GO:0052689">
    <property type="term" value="F:carboxylic ester hydrolase activity"/>
    <property type="evidence" value="ECO:0007669"/>
    <property type="project" value="UniProtKB-KW"/>
</dbReference>
<gene>
    <name evidence="11" type="ORF">AVDCRST_MAG64-1595</name>
</gene>
<dbReference type="InterPro" id="IPR013428">
    <property type="entry name" value="Membrane-bound_put_N"/>
</dbReference>
<keyword evidence="1" id="KW-0719">Serine esterase</keyword>
<evidence type="ECO:0000259" key="10">
    <source>
        <dbReference type="PROSITE" id="PS51007"/>
    </source>
</evidence>
<dbReference type="InterPro" id="IPR009056">
    <property type="entry name" value="Cyt_c-like_dom"/>
</dbReference>
<feature type="region of interest" description="Disordered" evidence="8">
    <location>
        <begin position="376"/>
        <end position="400"/>
    </location>
</feature>
<evidence type="ECO:0000256" key="6">
    <source>
        <dbReference type="ARBA" id="ARBA00023004"/>
    </source>
</evidence>
<dbReference type="Pfam" id="PF00034">
    <property type="entry name" value="Cytochrom_C"/>
    <property type="match status" value="1"/>
</dbReference>
<dbReference type="PANTHER" id="PTHR33546:SF1">
    <property type="entry name" value="LARGE, MULTIFUNCTIONAL SECRETED PROTEIN"/>
    <property type="match status" value="1"/>
</dbReference>
<organism evidence="11">
    <name type="scientific">uncultured Phycisphaerae bacterium</name>
    <dbReference type="NCBI Taxonomy" id="904963"/>
    <lineage>
        <taxon>Bacteria</taxon>
        <taxon>Pseudomonadati</taxon>
        <taxon>Planctomycetota</taxon>
        <taxon>Phycisphaerae</taxon>
        <taxon>environmental samples</taxon>
    </lineage>
</organism>
<name>A0A6J4NVQ3_9BACT</name>
<evidence type="ECO:0000256" key="9">
    <source>
        <dbReference type="SAM" id="SignalP"/>
    </source>
</evidence>
<evidence type="ECO:0000256" key="3">
    <source>
        <dbReference type="ARBA" id="ARBA00022723"/>
    </source>
</evidence>
<keyword evidence="4 9" id="KW-0732">Signal</keyword>
<feature type="signal peptide" evidence="9">
    <location>
        <begin position="1"/>
        <end position="22"/>
    </location>
</feature>
<evidence type="ECO:0000256" key="8">
    <source>
        <dbReference type="SAM" id="MobiDB-lite"/>
    </source>
</evidence>
<evidence type="ECO:0000256" key="4">
    <source>
        <dbReference type="ARBA" id="ARBA00022729"/>
    </source>
</evidence>
<reference evidence="11" key="1">
    <citation type="submission" date="2020-02" db="EMBL/GenBank/DDBJ databases">
        <authorList>
            <person name="Meier V. D."/>
        </authorList>
    </citation>
    <scope>NUCLEOTIDE SEQUENCE</scope>
    <source>
        <strain evidence="11">AVDCRST_MAG64</strain>
    </source>
</reference>
<dbReference type="InterPro" id="IPR036909">
    <property type="entry name" value="Cyt_c-like_dom_sf"/>
</dbReference>
<dbReference type="NCBIfam" id="TIGR02603">
    <property type="entry name" value="CxxCH_TIGR02603"/>
    <property type="match status" value="1"/>
</dbReference>
<dbReference type="SUPFAM" id="SSF63829">
    <property type="entry name" value="Calcium-dependent phosphotriesterase"/>
    <property type="match status" value="1"/>
</dbReference>
<dbReference type="NCBIfam" id="TIGR02604">
    <property type="entry name" value="Piru_Ver_Nterm"/>
    <property type="match status" value="1"/>
</dbReference>
<dbReference type="PROSITE" id="PS51007">
    <property type="entry name" value="CYTC"/>
    <property type="match status" value="1"/>
</dbReference>
<dbReference type="Gene3D" id="2.120.10.30">
    <property type="entry name" value="TolB, C-terminal domain"/>
    <property type="match status" value="1"/>
</dbReference>
<protein>
    <submittedName>
        <fullName evidence="11">Electron transport proteins</fullName>
    </submittedName>
</protein>
<keyword evidence="5" id="KW-0378">Hydrolase</keyword>
<feature type="domain" description="Cytochrome c" evidence="10">
    <location>
        <begin position="1308"/>
        <end position="1441"/>
    </location>
</feature>
<dbReference type="Pfam" id="PF23500">
    <property type="entry name" value="DUF7133"/>
    <property type="match status" value="1"/>
</dbReference>
<feature type="chain" id="PRO_5026711461" evidence="9">
    <location>
        <begin position="23"/>
        <end position="1441"/>
    </location>
</feature>
<dbReference type="InterPro" id="IPR029058">
    <property type="entry name" value="AB_hydrolase_fold"/>
</dbReference>
<sequence>MKTRTTLPAIVLTLGVGLWALARPDTPTAAPAPAAGRYAPEALLTYQAADSAAAPVKTPADWPKRRGQIMTAMQQVMGPLPDRCALPPLDVTVLAEEKGDGFVRQTISYVSEVDPKTNRPDRVPAYLYLPTNLKPGERRPAVLALHPTSKLGKDEISGAGKPNREYGLELAKRGYVVLCPDYPSFGDLAGFDFKASPHPSGTMKGVVNHLRGVDLLAGRPEADAGRIAAIGHSLGGHNALFAAAFDERIKAVVTSCGWNVFEDYYEGNLTGWTSDRYMPRIKSEFGLSPARVPFDFHEVLAAIAPRAVLSISPTNDANFAVEGVRKGVTAARGVYALLGAPSALQVEHPDCGHDFPPAMRERAYAFIDAALKGDAAARGGPAHGNDGPAHAKDGPTAAPWALGASSTALTVPVPTTGATSQGTPPAPPWVPAAAPVNAAPVPAPVAAALPSTAPTTQPTTGAKDLASELPRIPARSPEEAAKLIRTLPGFKAQIVAAEPLVFSPVAIDFDEDGRAFVCEMIDYPFPSPEPMGKIAVLEDTNGDGVYDRRTELAGKLHWPTAVLCYDGGAFVGSAPDIFYLKDTDGDGRADVRKVVFTGFGKQNVQGLLNSFHWGIDNRVHGATGTNGGKVRRADLPPNDPAADPANAVNLSGRDFSFDPRKLDLRPESGGAQHGMSFDDFGRKFVSSNSDHIQQVVYDDRYAGRNPHVQLPPARVSIAADGPQAAVFRISPVEPWRVVRTRMRASGEVKGIVEGGGRPAGYFTGATGVTIYRGDAFPAEYRGQAFIGDVGSNLVHRKVLKPTDGVLLRAERVDEDKEFLASEDIWFRPAQFASAPDGTLYVLDVCREVIEHPASIPESVKQHLDMTNGRDRGRIYRVVRDGGWPTRKAPKLSTATTAELIEALQHDNGWHRDTASRLLYQRQDPAAVKPLTDVAESGAVGDHGKVAGRVHALYALQSLGAKTELGRVLRRKLEAEDDAPGVLLHVVRLAEQNGIWPSLARHRSLELVLQQTLSIGALARPAEGATRTGGDAVAELLRTTPSDRYIQAAALGAVIGDVGPVFWKVVRHPAPLDKPEVQGILRSLARMAATRGNVDDMADVAKAIDAVLVDNSPEAARQAVAGLVEGMIKAGPAARERVLAGRTADVFANLFAEAKRGAADAKRPTAGRAADVRTLALGSFADVRETLANLLGGKEPQEVQLAAVAALDAFADPAVGDVLTKAWPRLTPRVRAAAIDVVLARPARAVAFLTAIQNERIPSTDLDATRLARLRQGNDAAVRKLADAVAERVKLSPRADVVAAYRKSLELKGDVAKGRALFAQNCATCHRLENAGTEIGPNLAAMQSRGAEAVLVNVLDPNREVNGLFVEYVVETTDGRSLSGLLSGESAASVTLLKPGGLTETVARADIEKLRSTGLSLMPEGLEKQLDPQAMADLVAYVMGAK</sequence>
<dbReference type="EMBL" id="CADCUQ010000362">
    <property type="protein sequence ID" value="CAA9398840.1"/>
    <property type="molecule type" value="Genomic_DNA"/>
</dbReference>
<evidence type="ECO:0000313" key="11">
    <source>
        <dbReference type="EMBL" id="CAA9398840.1"/>
    </source>
</evidence>
<dbReference type="GO" id="GO:0009055">
    <property type="term" value="F:electron transfer activity"/>
    <property type="evidence" value="ECO:0007669"/>
    <property type="project" value="InterPro"/>
</dbReference>
<dbReference type="Gene3D" id="1.10.760.10">
    <property type="entry name" value="Cytochrome c-like domain"/>
    <property type="match status" value="1"/>
</dbReference>
<dbReference type="Gene3D" id="1.25.10.10">
    <property type="entry name" value="Leucine-rich Repeat Variant"/>
    <property type="match status" value="1"/>
</dbReference>
<keyword evidence="2 7" id="KW-0349">Heme</keyword>
<keyword evidence="3 7" id="KW-0479">Metal-binding</keyword>
<keyword evidence="6 7" id="KW-0408">Iron</keyword>
<dbReference type="SUPFAM" id="SSF46626">
    <property type="entry name" value="Cytochrome c"/>
    <property type="match status" value="1"/>
</dbReference>
<dbReference type="PANTHER" id="PTHR33546">
    <property type="entry name" value="LARGE, MULTIFUNCTIONAL SECRETED PROTEIN-RELATED"/>
    <property type="match status" value="1"/>
</dbReference>
<proteinExistence type="predicted"/>
<dbReference type="Gene3D" id="3.40.50.1820">
    <property type="entry name" value="alpha/beta hydrolase"/>
    <property type="match status" value="1"/>
</dbReference>